<protein>
    <submittedName>
        <fullName evidence="1">Uncharacterized protein</fullName>
    </submittedName>
</protein>
<dbReference type="Proteomes" id="UP000712600">
    <property type="component" value="Unassembled WGS sequence"/>
</dbReference>
<comment type="caution">
    <text evidence="1">The sequence shown here is derived from an EMBL/GenBank/DDBJ whole genome shotgun (WGS) entry which is preliminary data.</text>
</comment>
<proteinExistence type="predicted"/>
<evidence type="ECO:0000313" key="1">
    <source>
        <dbReference type="EMBL" id="KAF3501847.1"/>
    </source>
</evidence>
<gene>
    <name evidence="1" type="ORF">F2Q69_00042857</name>
</gene>
<reference evidence="1" key="1">
    <citation type="submission" date="2019-12" db="EMBL/GenBank/DDBJ databases">
        <title>Genome sequencing and annotation of Brassica cretica.</title>
        <authorList>
            <person name="Studholme D.J."/>
            <person name="Sarris P."/>
        </authorList>
    </citation>
    <scope>NUCLEOTIDE SEQUENCE</scope>
    <source>
        <strain evidence="1">PFS-109/04</strain>
        <tissue evidence="1">Leaf</tissue>
    </source>
</reference>
<accession>A0A8S9NJ39</accession>
<sequence>MVLVLNMPGRSLLHAENVPLSAPAVPAAAAEQLVPTLECSWLVIVTYSPCAFLRSAPAVPAAIEQLVPALEWSAATVASAAA</sequence>
<dbReference type="EMBL" id="QGKX02001621">
    <property type="protein sequence ID" value="KAF3501847.1"/>
    <property type="molecule type" value="Genomic_DNA"/>
</dbReference>
<organism evidence="1 2">
    <name type="scientific">Brassica cretica</name>
    <name type="common">Mustard</name>
    <dbReference type="NCBI Taxonomy" id="69181"/>
    <lineage>
        <taxon>Eukaryota</taxon>
        <taxon>Viridiplantae</taxon>
        <taxon>Streptophyta</taxon>
        <taxon>Embryophyta</taxon>
        <taxon>Tracheophyta</taxon>
        <taxon>Spermatophyta</taxon>
        <taxon>Magnoliopsida</taxon>
        <taxon>eudicotyledons</taxon>
        <taxon>Gunneridae</taxon>
        <taxon>Pentapetalae</taxon>
        <taxon>rosids</taxon>
        <taxon>malvids</taxon>
        <taxon>Brassicales</taxon>
        <taxon>Brassicaceae</taxon>
        <taxon>Brassiceae</taxon>
        <taxon>Brassica</taxon>
    </lineage>
</organism>
<dbReference type="AlphaFoldDB" id="A0A8S9NJ39"/>
<evidence type="ECO:0000313" key="2">
    <source>
        <dbReference type="Proteomes" id="UP000712600"/>
    </source>
</evidence>
<name>A0A8S9NJ39_BRACR</name>